<proteinExistence type="predicted"/>
<dbReference type="AlphaFoldDB" id="H0HNI4"/>
<evidence type="ECO:0000313" key="1">
    <source>
        <dbReference type="EMBL" id="EHK57637.1"/>
    </source>
</evidence>
<evidence type="ECO:0000313" key="2">
    <source>
        <dbReference type="Proteomes" id="UP000003250"/>
    </source>
</evidence>
<accession>H0HNI4</accession>
<dbReference type="InterPro" id="IPR056209">
    <property type="entry name" value="SU10_adaptor"/>
</dbReference>
<sequence length="232" mass="25273">MPTGQEIMERAAVLLNDEDHIRWPLNELRDWINDGIKAIVLAKPSASTSSRILTLAVGTLQSVPATGTPTPLMLVRIVRNLKSQNDPREGGRIVTPTSRETLDAVDPFWHDRGQTPYRKEVRQYVYDEANPLEFYCYPGNDGNGIVEAVVSQLPAPLAASGDETVIGSYTGSIGLPEPYSVPLLDYVMFRALGKDDLGGNPGRAQGHYQLFASAVGLKIQVERATSPNARGS</sequence>
<dbReference type="Pfam" id="PF24175">
    <property type="entry name" value="SU10_adaptor"/>
    <property type="match status" value="1"/>
</dbReference>
<protein>
    <submittedName>
        <fullName evidence="1">Uncharacterized protein</fullName>
    </submittedName>
</protein>
<dbReference type="OrthoDB" id="9132369at2"/>
<dbReference type="Proteomes" id="UP000003250">
    <property type="component" value="Unassembled WGS sequence"/>
</dbReference>
<dbReference type="PATRIC" id="fig|1107882.3.peg.1665"/>
<name>H0HNI4_9HYPH</name>
<reference evidence="1 2" key="1">
    <citation type="journal article" date="2012" name="J. Bacteriol.">
        <title>Draft Genome Sequence of Mesorhizobium alhagi CCNWXJ12-2T, a Novel Salt-Resistant Species Isolated from the Desert of Northwestern China.</title>
        <authorList>
            <person name="Zhou M."/>
            <person name="Chen W."/>
            <person name="Chen H."/>
            <person name="Wei G."/>
        </authorList>
    </citation>
    <scope>NUCLEOTIDE SEQUENCE [LARGE SCALE GENOMIC DNA]</scope>
    <source>
        <strain evidence="1 2">CCNWXJ12-2</strain>
    </source>
</reference>
<dbReference type="RefSeq" id="WP_008835346.1">
    <property type="nucleotide sequence ID" value="NZ_AHAM01000058.1"/>
</dbReference>
<keyword evidence="2" id="KW-1185">Reference proteome</keyword>
<dbReference type="EMBL" id="AHAM01000058">
    <property type="protein sequence ID" value="EHK57637.1"/>
    <property type="molecule type" value="Genomic_DNA"/>
</dbReference>
<organism evidence="1 2">
    <name type="scientific">Mesorhizobium alhagi CCNWXJ12-2</name>
    <dbReference type="NCBI Taxonomy" id="1107882"/>
    <lineage>
        <taxon>Bacteria</taxon>
        <taxon>Pseudomonadati</taxon>
        <taxon>Pseudomonadota</taxon>
        <taxon>Alphaproteobacteria</taxon>
        <taxon>Hyphomicrobiales</taxon>
        <taxon>Phyllobacteriaceae</taxon>
        <taxon>Allomesorhizobium</taxon>
    </lineage>
</organism>
<gene>
    <name evidence="1" type="ORF">MAXJ12_08534</name>
</gene>